<name>A0A128F3N5_9GAMM</name>
<organism evidence="2 3">
    <name type="scientific">Grimontia celer</name>
    <dbReference type="NCBI Taxonomy" id="1796497"/>
    <lineage>
        <taxon>Bacteria</taxon>
        <taxon>Pseudomonadati</taxon>
        <taxon>Pseudomonadota</taxon>
        <taxon>Gammaproteobacteria</taxon>
        <taxon>Vibrionales</taxon>
        <taxon>Vibrionaceae</taxon>
        <taxon>Grimontia</taxon>
    </lineage>
</organism>
<evidence type="ECO:0000313" key="3">
    <source>
        <dbReference type="Proteomes" id="UP000071641"/>
    </source>
</evidence>
<dbReference type="OrthoDB" id="9757559at2"/>
<dbReference type="EMBL" id="FIZX01000002">
    <property type="protein sequence ID" value="CZF80891.1"/>
    <property type="molecule type" value="Genomic_DNA"/>
</dbReference>
<feature type="domain" description="AMP-dependent synthetase/ligase" evidence="1">
    <location>
        <begin position="14"/>
        <end position="369"/>
    </location>
</feature>
<accession>A0A128F3N5</accession>
<dbReference type="GO" id="GO:0005737">
    <property type="term" value="C:cytoplasm"/>
    <property type="evidence" value="ECO:0007669"/>
    <property type="project" value="TreeGrafter"/>
</dbReference>
<keyword evidence="3" id="KW-1185">Reference proteome</keyword>
<dbReference type="AlphaFoldDB" id="A0A128F3N5"/>
<dbReference type="InterPro" id="IPR045851">
    <property type="entry name" value="AMP-bd_C_sf"/>
</dbReference>
<dbReference type="InterPro" id="IPR000873">
    <property type="entry name" value="AMP-dep_synth/lig_dom"/>
</dbReference>
<dbReference type="InterPro" id="IPR042099">
    <property type="entry name" value="ANL_N_sf"/>
</dbReference>
<dbReference type="Gene3D" id="3.30.300.30">
    <property type="match status" value="1"/>
</dbReference>
<evidence type="ECO:0000313" key="2">
    <source>
        <dbReference type="EMBL" id="CZF80891.1"/>
    </source>
</evidence>
<dbReference type="GO" id="GO:0043041">
    <property type="term" value="P:amino acid activation for nonribosomal peptide biosynthetic process"/>
    <property type="evidence" value="ECO:0007669"/>
    <property type="project" value="TreeGrafter"/>
</dbReference>
<dbReference type="Pfam" id="PF00501">
    <property type="entry name" value="AMP-binding"/>
    <property type="match status" value="1"/>
</dbReference>
<dbReference type="SUPFAM" id="SSF56801">
    <property type="entry name" value="Acetyl-CoA synthetase-like"/>
    <property type="match status" value="1"/>
</dbReference>
<dbReference type="Proteomes" id="UP000071641">
    <property type="component" value="Unassembled WGS sequence"/>
</dbReference>
<dbReference type="PROSITE" id="PS00455">
    <property type="entry name" value="AMP_BINDING"/>
    <property type="match status" value="1"/>
</dbReference>
<sequence>MRDKLFNIMVDAGKRKAVIDQGKTYRYHELIHDVEALKNKLVDAKGEHQHGTHIIMSAQRGYQSIALYVFSVVYGYTLVPVTAEIDNRSLARLLRELPVAFFYTDNPDSRLLEEATAHGCPTLVSQEGQHLNQARFEAGDDAFHKTAQSFSSPSMNNRELYLIFTSGSTGNPKGVGVETHNLLNYLEATREEFGIQADDVFSHISPLSFDFSIHEIFIALFNQSAIAVLRENDKFNFSGYLKANGVSAWASVPSTVSYLQKTRQLQPDQYPDLRLAFVGGEPVQPALLKALKDAAPNCVIYSYYGPTECTVAMMACRFEADTHYPQHMPLGKPFGGHQLLVQPTPDSELQPFGTGEAYIAGPQVLKTYWKNPEQTALRFAFSPEHGNLFRTGDIIRIEDDGNHVFIARQDDDIKIGGYRFNTAACQSFVKEKSRAEEVVVMPFTQGEAGTFERLLVVTVNAEISESALARIFRDQYDNYVQPHFVNVTSLPQNRNGKLDKKALIKQVTCHA</sequence>
<dbReference type="InterPro" id="IPR020845">
    <property type="entry name" value="AMP-binding_CS"/>
</dbReference>
<dbReference type="Gene3D" id="3.40.50.12780">
    <property type="entry name" value="N-terminal domain of ligase-like"/>
    <property type="match status" value="1"/>
</dbReference>
<dbReference type="GO" id="GO:0044550">
    <property type="term" value="P:secondary metabolite biosynthetic process"/>
    <property type="evidence" value="ECO:0007669"/>
    <property type="project" value="TreeGrafter"/>
</dbReference>
<proteinExistence type="predicted"/>
<reference evidence="3" key="1">
    <citation type="submission" date="2016-02" db="EMBL/GenBank/DDBJ databases">
        <authorList>
            <person name="Rodrigo-Torres Lidia"/>
            <person name="Arahal R.David."/>
        </authorList>
    </citation>
    <scope>NUCLEOTIDE SEQUENCE [LARGE SCALE GENOMIC DNA]</scope>
    <source>
        <strain evidence="3">CECT 9029</strain>
    </source>
</reference>
<evidence type="ECO:0000259" key="1">
    <source>
        <dbReference type="Pfam" id="PF00501"/>
    </source>
</evidence>
<dbReference type="RefSeq" id="WP_062663357.1">
    <property type="nucleotide sequence ID" value="NZ_FIZX01000002.1"/>
</dbReference>
<gene>
    <name evidence="2" type="primary">srfAB</name>
    <name evidence="2" type="ORF">GCE9029_02257</name>
</gene>
<dbReference type="GO" id="GO:0031177">
    <property type="term" value="F:phosphopantetheine binding"/>
    <property type="evidence" value="ECO:0007669"/>
    <property type="project" value="TreeGrafter"/>
</dbReference>
<dbReference type="STRING" id="1796497.GCE9029_02257"/>
<dbReference type="PANTHER" id="PTHR45527:SF1">
    <property type="entry name" value="FATTY ACID SYNTHASE"/>
    <property type="match status" value="1"/>
</dbReference>
<dbReference type="PANTHER" id="PTHR45527">
    <property type="entry name" value="NONRIBOSOMAL PEPTIDE SYNTHETASE"/>
    <property type="match status" value="1"/>
</dbReference>
<protein>
    <submittedName>
        <fullName evidence="2">Surfactin synthase subunit 2</fullName>
    </submittedName>
</protein>